<dbReference type="SUPFAM" id="SSF53756">
    <property type="entry name" value="UDP-Glycosyltransferase/glycogen phosphorylase"/>
    <property type="match status" value="1"/>
</dbReference>
<evidence type="ECO:0000256" key="8">
    <source>
        <dbReference type="ARBA" id="ARBA00022679"/>
    </source>
</evidence>
<evidence type="ECO:0000256" key="9">
    <source>
        <dbReference type="ARBA" id="ARBA00023098"/>
    </source>
</evidence>
<dbReference type="PANTHER" id="PTHR30372">
    <property type="entry name" value="LIPID-A-DISACCHARIDE SYNTHASE"/>
    <property type="match status" value="1"/>
</dbReference>
<dbReference type="AlphaFoldDB" id="A0AA37RWT8"/>
<dbReference type="Proteomes" id="UP001161422">
    <property type="component" value="Unassembled WGS sequence"/>
</dbReference>
<keyword evidence="7 11" id="KW-0328">Glycosyltransferase</keyword>
<protein>
    <recommendedName>
        <fullName evidence="4 11">Lipid-A-disaccharide synthase</fullName>
        <ecNumber evidence="3 11">2.4.1.182</ecNumber>
    </recommendedName>
</protein>
<dbReference type="Pfam" id="PF02684">
    <property type="entry name" value="LpxB"/>
    <property type="match status" value="1"/>
</dbReference>
<dbReference type="GO" id="GO:0016020">
    <property type="term" value="C:membrane"/>
    <property type="evidence" value="ECO:0007669"/>
    <property type="project" value="GOC"/>
</dbReference>
<dbReference type="PANTHER" id="PTHR30372:SF4">
    <property type="entry name" value="LIPID-A-DISACCHARIDE SYNTHASE, MITOCHONDRIAL-RELATED"/>
    <property type="match status" value="1"/>
</dbReference>
<dbReference type="GO" id="GO:0008915">
    <property type="term" value="F:lipid-A-disaccharide synthase activity"/>
    <property type="evidence" value="ECO:0007669"/>
    <property type="project" value="UniProtKB-UniRule"/>
</dbReference>
<comment type="pathway">
    <text evidence="11">Bacterial outer membrane biogenesis; LPS lipid A biosynthesis.</text>
</comment>
<keyword evidence="8 11" id="KW-0808">Transferase</keyword>
<dbReference type="GO" id="GO:0005543">
    <property type="term" value="F:phospholipid binding"/>
    <property type="evidence" value="ECO:0007669"/>
    <property type="project" value="TreeGrafter"/>
</dbReference>
<dbReference type="GO" id="GO:0009245">
    <property type="term" value="P:lipid A biosynthetic process"/>
    <property type="evidence" value="ECO:0007669"/>
    <property type="project" value="UniProtKB-UniRule"/>
</dbReference>
<evidence type="ECO:0000256" key="1">
    <source>
        <dbReference type="ARBA" id="ARBA00002056"/>
    </source>
</evidence>
<reference evidence="12" key="2">
    <citation type="submission" date="2023-01" db="EMBL/GenBank/DDBJ databases">
        <title>Draft genome sequence of Paraferrimonas sedimenticola strain NBRC 101628.</title>
        <authorList>
            <person name="Sun Q."/>
            <person name="Mori K."/>
        </authorList>
    </citation>
    <scope>NUCLEOTIDE SEQUENCE</scope>
    <source>
        <strain evidence="12">NBRC 101628</strain>
    </source>
</reference>
<evidence type="ECO:0000313" key="12">
    <source>
        <dbReference type="EMBL" id="GLP96709.1"/>
    </source>
</evidence>
<evidence type="ECO:0000256" key="5">
    <source>
        <dbReference type="ARBA" id="ARBA00022516"/>
    </source>
</evidence>
<comment type="catalytic activity">
    <reaction evidence="10 11">
        <text>a lipid X + a UDP-2-N,3-O-bis[(3R)-3-hydroxyacyl]-alpha-D-glucosamine = a lipid A disaccharide + UDP + H(+)</text>
        <dbReference type="Rhea" id="RHEA:67828"/>
        <dbReference type="ChEBI" id="CHEBI:15378"/>
        <dbReference type="ChEBI" id="CHEBI:58223"/>
        <dbReference type="ChEBI" id="CHEBI:137748"/>
        <dbReference type="ChEBI" id="CHEBI:176338"/>
        <dbReference type="ChEBI" id="CHEBI:176343"/>
        <dbReference type="EC" id="2.4.1.182"/>
    </reaction>
</comment>
<accession>A0AA37RWT8</accession>
<keyword evidence="5 11" id="KW-0444">Lipid biosynthesis</keyword>
<evidence type="ECO:0000256" key="10">
    <source>
        <dbReference type="ARBA" id="ARBA00048975"/>
    </source>
</evidence>
<sequence>MTQTSATPVAEKPLVIGLVAGEVSGDILGEGLIKALQARHPTARFVGIGGPRMKACGFDAWFDMEELSVMGLVEVLGRLPRLLKVRRQLVDRLKAEKVDLFVGIDAPDFNLRVEPELKQFGIPTVQYVSPSVWAWRPKRIFKIAKATNLVLSLLPFEKAFYDKHDVPCTFVGHTLADDIAMEHDAAAARAELGLNVEAKTLAVMPGSRGGELKQLAAPFLEAAKRLKAEMPELQLVVPLVNEARKQQFLATKAEVAPDLEMHLVDGKSREVMASADVIMLASGTAALEGMLHKRPMVVGYKVSPITYAIAKPMMKIDRYSLPNLLAPELDLVPELIQDECVADNLVREVGRLLKRDNSDIISAFTELHQSMRLNASEKAAEAVLGLIGR</sequence>
<evidence type="ECO:0000313" key="13">
    <source>
        <dbReference type="Proteomes" id="UP001161422"/>
    </source>
</evidence>
<keyword evidence="6 11" id="KW-0441">Lipid A biosynthesis</keyword>
<dbReference type="InterPro" id="IPR003835">
    <property type="entry name" value="Glyco_trans_19"/>
</dbReference>
<gene>
    <name evidence="11 12" type="primary">lpxB</name>
    <name evidence="12" type="ORF">GCM10007895_20150</name>
</gene>
<evidence type="ECO:0000256" key="7">
    <source>
        <dbReference type="ARBA" id="ARBA00022676"/>
    </source>
</evidence>
<dbReference type="NCBIfam" id="TIGR00215">
    <property type="entry name" value="lpxB"/>
    <property type="match status" value="1"/>
</dbReference>
<keyword evidence="13" id="KW-1185">Reference proteome</keyword>
<evidence type="ECO:0000256" key="6">
    <source>
        <dbReference type="ARBA" id="ARBA00022556"/>
    </source>
</evidence>
<evidence type="ECO:0000256" key="3">
    <source>
        <dbReference type="ARBA" id="ARBA00012687"/>
    </source>
</evidence>
<dbReference type="EC" id="2.4.1.182" evidence="3 11"/>
<comment type="caution">
    <text evidence="12">The sequence shown here is derived from an EMBL/GenBank/DDBJ whole genome shotgun (WGS) entry which is preliminary data.</text>
</comment>
<keyword evidence="9 11" id="KW-0443">Lipid metabolism</keyword>
<comment type="similarity">
    <text evidence="2 11">Belongs to the LpxB family.</text>
</comment>
<evidence type="ECO:0000256" key="4">
    <source>
        <dbReference type="ARBA" id="ARBA00020902"/>
    </source>
</evidence>
<evidence type="ECO:0000256" key="11">
    <source>
        <dbReference type="HAMAP-Rule" id="MF_00392"/>
    </source>
</evidence>
<dbReference type="EMBL" id="BSNC01000005">
    <property type="protein sequence ID" value="GLP96709.1"/>
    <property type="molecule type" value="Genomic_DNA"/>
</dbReference>
<comment type="function">
    <text evidence="1 11">Condensation of UDP-2,3-diacylglucosamine and 2,3-diacylglucosamine-1-phosphate to form lipid A disaccharide, a precursor of lipid A, a phosphorylated glycolipid that anchors the lipopolysaccharide to the outer membrane of the cell.</text>
</comment>
<dbReference type="RefSeq" id="WP_095504028.1">
    <property type="nucleotide sequence ID" value="NZ_BSNC01000005.1"/>
</dbReference>
<organism evidence="12 13">
    <name type="scientific">Paraferrimonas sedimenticola</name>
    <dbReference type="NCBI Taxonomy" id="375674"/>
    <lineage>
        <taxon>Bacteria</taxon>
        <taxon>Pseudomonadati</taxon>
        <taxon>Pseudomonadota</taxon>
        <taxon>Gammaproteobacteria</taxon>
        <taxon>Alteromonadales</taxon>
        <taxon>Ferrimonadaceae</taxon>
        <taxon>Paraferrimonas</taxon>
    </lineage>
</organism>
<dbReference type="HAMAP" id="MF_00392">
    <property type="entry name" value="LpxB"/>
    <property type="match status" value="1"/>
</dbReference>
<evidence type="ECO:0000256" key="2">
    <source>
        <dbReference type="ARBA" id="ARBA00007868"/>
    </source>
</evidence>
<reference evidence="12" key="1">
    <citation type="journal article" date="2014" name="Int. J. Syst. Evol. Microbiol.">
        <title>Complete genome sequence of Corynebacterium casei LMG S-19264T (=DSM 44701T), isolated from a smear-ripened cheese.</title>
        <authorList>
            <consortium name="US DOE Joint Genome Institute (JGI-PGF)"/>
            <person name="Walter F."/>
            <person name="Albersmeier A."/>
            <person name="Kalinowski J."/>
            <person name="Ruckert C."/>
        </authorList>
    </citation>
    <scope>NUCLEOTIDE SEQUENCE</scope>
    <source>
        <strain evidence="12">NBRC 101628</strain>
    </source>
</reference>
<proteinExistence type="inferred from homology"/>
<name>A0AA37RWT8_9GAMM</name>